<name>A0ABV9T3T9_9BACT</name>
<dbReference type="RefSeq" id="WP_377065994.1">
    <property type="nucleotide sequence ID" value="NZ_JBHSJJ010000009.1"/>
</dbReference>
<dbReference type="EMBL" id="JBHSJJ010000009">
    <property type="protein sequence ID" value="MFC4873289.1"/>
    <property type="molecule type" value="Genomic_DNA"/>
</dbReference>
<evidence type="ECO:0000313" key="2">
    <source>
        <dbReference type="Proteomes" id="UP001595818"/>
    </source>
</evidence>
<accession>A0ABV9T3T9</accession>
<comment type="caution">
    <text evidence="1">The sequence shown here is derived from an EMBL/GenBank/DDBJ whole genome shotgun (WGS) entry which is preliminary data.</text>
</comment>
<proteinExistence type="predicted"/>
<sequence length="96" mass="11415">MEVSEFKASTGQERLPDGLSVHLRALWYDKKGDWHRAHDLIDSLGDEDSAFLHAYLHRKEGDLSNADYWYRRAGKKRPMKGLDEEWEEMVRYFLSR</sequence>
<reference evidence="2" key="1">
    <citation type="journal article" date="2019" name="Int. J. Syst. Evol. Microbiol.">
        <title>The Global Catalogue of Microorganisms (GCM) 10K type strain sequencing project: providing services to taxonomists for standard genome sequencing and annotation.</title>
        <authorList>
            <consortium name="The Broad Institute Genomics Platform"/>
            <consortium name="The Broad Institute Genome Sequencing Center for Infectious Disease"/>
            <person name="Wu L."/>
            <person name="Ma J."/>
        </authorList>
    </citation>
    <scope>NUCLEOTIDE SEQUENCE [LARGE SCALE GENOMIC DNA]</scope>
    <source>
        <strain evidence="2">CGMCC 4.7466</strain>
    </source>
</reference>
<organism evidence="1 2">
    <name type="scientific">Negadavirga shengliensis</name>
    <dbReference type="NCBI Taxonomy" id="1389218"/>
    <lineage>
        <taxon>Bacteria</taxon>
        <taxon>Pseudomonadati</taxon>
        <taxon>Bacteroidota</taxon>
        <taxon>Cytophagia</taxon>
        <taxon>Cytophagales</taxon>
        <taxon>Cyclobacteriaceae</taxon>
        <taxon>Negadavirga</taxon>
    </lineage>
</organism>
<gene>
    <name evidence="1" type="ORF">ACFPFU_16430</name>
</gene>
<protein>
    <submittedName>
        <fullName evidence="1">Uncharacterized protein</fullName>
    </submittedName>
</protein>
<dbReference type="Proteomes" id="UP001595818">
    <property type="component" value="Unassembled WGS sequence"/>
</dbReference>
<evidence type="ECO:0000313" key="1">
    <source>
        <dbReference type="EMBL" id="MFC4873289.1"/>
    </source>
</evidence>
<keyword evidence="2" id="KW-1185">Reference proteome</keyword>